<protein>
    <recommendedName>
        <fullName evidence="8">Protein kinase domain-containing protein</fullName>
    </recommendedName>
</protein>
<feature type="compositionally biased region" description="Low complexity" evidence="6">
    <location>
        <begin position="93"/>
        <end position="113"/>
    </location>
</feature>
<feature type="region of interest" description="Disordered" evidence="6">
    <location>
        <begin position="93"/>
        <end position="127"/>
    </location>
</feature>
<dbReference type="SUPFAM" id="SSF56112">
    <property type="entry name" value="Protein kinase-like (PK-like)"/>
    <property type="match status" value="1"/>
</dbReference>
<feature type="compositionally biased region" description="Basic and acidic residues" evidence="6">
    <location>
        <begin position="114"/>
        <end position="127"/>
    </location>
</feature>
<reference evidence="9 10" key="1">
    <citation type="submission" date="2011-07" db="EMBL/GenBank/DDBJ databases">
        <authorList>
            <person name="Coyne R."/>
            <person name="Brami D."/>
            <person name="Johnson J."/>
            <person name="Hostetler J."/>
            <person name="Hannick L."/>
            <person name="Clark T."/>
            <person name="Cassidy-Hanley D."/>
            <person name="Inman J."/>
        </authorList>
    </citation>
    <scope>NUCLEOTIDE SEQUENCE [LARGE SCALE GENOMIC DNA]</scope>
    <source>
        <strain evidence="9 10">G5</strain>
    </source>
</reference>
<evidence type="ECO:0000313" key="10">
    <source>
        <dbReference type="Proteomes" id="UP000008983"/>
    </source>
</evidence>
<dbReference type="Gene3D" id="3.30.200.20">
    <property type="entry name" value="Phosphorylase Kinase, domain 1"/>
    <property type="match status" value="1"/>
</dbReference>
<keyword evidence="7" id="KW-0812">Transmembrane</keyword>
<keyword evidence="7" id="KW-0472">Membrane</keyword>
<keyword evidence="7" id="KW-1133">Transmembrane helix</keyword>
<name>G0QMS4_ICHMU</name>
<dbReference type="InterPro" id="IPR008271">
    <property type="entry name" value="Ser/Thr_kinase_AS"/>
</dbReference>
<dbReference type="PANTHER" id="PTHR45646:SF11">
    <property type="entry name" value="SERINE_THREONINE-PROTEIN KINASE DOA"/>
    <property type="match status" value="1"/>
</dbReference>
<dbReference type="eggNOG" id="KOG0671">
    <property type="taxonomic scope" value="Eukaryota"/>
</dbReference>
<dbReference type="GO" id="GO:0005634">
    <property type="term" value="C:nucleus"/>
    <property type="evidence" value="ECO:0007669"/>
    <property type="project" value="TreeGrafter"/>
</dbReference>
<dbReference type="InParanoid" id="G0QMS4"/>
<accession>G0QMS4</accession>
<dbReference type="InterPro" id="IPR011009">
    <property type="entry name" value="Kinase-like_dom_sf"/>
</dbReference>
<keyword evidence="10" id="KW-1185">Reference proteome</keyword>
<dbReference type="SMART" id="SM00220">
    <property type="entry name" value="S_TKc"/>
    <property type="match status" value="1"/>
</dbReference>
<sequence>MSQRYYYQKYYRSRSRSHKKYYDQNYDYKNYNDNNRRQYAPVQKKKNYDYYNQDNMIMIGTIIGIKIIVIEMITIIIMIENIQEIVQKEITSHSRSSSSNSSSNSSNNSAQSDSKNRSKDAGHYKYKKGETFDNGRYILIKHLSDGTFGRVFEVVDSHNNNKTIALKVIRAVDRYVEAAQTEGDIIMKINKMDPEDQYRIVRLYNTFKHQENFCMCFEKLGLSLFDLLKKNNYVPYKIQYVKSFFKQILESIGFLHLLKLTHTDLKPENILLVSSELKKSEIKCGKTSSPSTSYQSIKIIDFGGATFENEHHSDIINTRQYRAPEVILGCMRWNEISDVWSIGCIIMELYSGELLFPTHENYEHLAMIEKISGHIPKWMGNRAEHDHFSQNFNVSDEYFSKYRTHFDWPKNASSRKSIERVRELITVEQIIKPEHYLLKDLVKKCLIIDPKQRISCQEALKHSFFQ</sequence>
<dbReference type="STRING" id="857967.G0QMS4"/>
<dbReference type="EMBL" id="GL983437">
    <property type="protein sequence ID" value="EGR33477.1"/>
    <property type="molecule type" value="Genomic_DNA"/>
</dbReference>
<dbReference type="GO" id="GO:0004674">
    <property type="term" value="F:protein serine/threonine kinase activity"/>
    <property type="evidence" value="ECO:0007669"/>
    <property type="project" value="UniProtKB-KW"/>
</dbReference>
<keyword evidence="2" id="KW-0808">Transferase</keyword>
<organism evidence="9 10">
    <name type="scientific">Ichthyophthirius multifiliis</name>
    <name type="common">White spot disease agent</name>
    <name type="synonym">Ich</name>
    <dbReference type="NCBI Taxonomy" id="5932"/>
    <lineage>
        <taxon>Eukaryota</taxon>
        <taxon>Sar</taxon>
        <taxon>Alveolata</taxon>
        <taxon>Ciliophora</taxon>
        <taxon>Intramacronucleata</taxon>
        <taxon>Oligohymenophorea</taxon>
        <taxon>Hymenostomatida</taxon>
        <taxon>Ophryoglenina</taxon>
        <taxon>Ichthyophthirius</taxon>
    </lineage>
</organism>
<dbReference type="InterPro" id="IPR051175">
    <property type="entry name" value="CLK_kinases"/>
</dbReference>
<dbReference type="PROSITE" id="PS50011">
    <property type="entry name" value="PROTEIN_KINASE_DOM"/>
    <property type="match status" value="1"/>
</dbReference>
<dbReference type="GO" id="GO:0005524">
    <property type="term" value="F:ATP binding"/>
    <property type="evidence" value="ECO:0007669"/>
    <property type="project" value="UniProtKB-KW"/>
</dbReference>
<evidence type="ECO:0000256" key="6">
    <source>
        <dbReference type="SAM" id="MobiDB-lite"/>
    </source>
</evidence>
<keyword evidence="5" id="KW-0067">ATP-binding</keyword>
<evidence type="ECO:0000256" key="2">
    <source>
        <dbReference type="ARBA" id="ARBA00022679"/>
    </source>
</evidence>
<dbReference type="Gene3D" id="1.10.510.10">
    <property type="entry name" value="Transferase(Phosphotransferase) domain 1"/>
    <property type="match status" value="1"/>
</dbReference>
<keyword evidence="4" id="KW-0418">Kinase</keyword>
<dbReference type="Proteomes" id="UP000008983">
    <property type="component" value="Unassembled WGS sequence"/>
</dbReference>
<evidence type="ECO:0000256" key="5">
    <source>
        <dbReference type="ARBA" id="ARBA00022840"/>
    </source>
</evidence>
<evidence type="ECO:0000313" key="9">
    <source>
        <dbReference type="EMBL" id="EGR33477.1"/>
    </source>
</evidence>
<dbReference type="AlphaFoldDB" id="G0QMS4"/>
<gene>
    <name evidence="9" type="ORF">IMG5_051550</name>
</gene>
<proteinExistence type="predicted"/>
<keyword evidence="3" id="KW-0547">Nucleotide-binding</keyword>
<dbReference type="Pfam" id="PF00069">
    <property type="entry name" value="Pkinase"/>
    <property type="match status" value="1"/>
</dbReference>
<dbReference type="GeneID" id="14909670"/>
<dbReference type="InterPro" id="IPR000719">
    <property type="entry name" value="Prot_kinase_dom"/>
</dbReference>
<evidence type="ECO:0000256" key="7">
    <source>
        <dbReference type="SAM" id="Phobius"/>
    </source>
</evidence>
<dbReference type="PANTHER" id="PTHR45646">
    <property type="entry name" value="SERINE/THREONINE-PROTEIN KINASE DOA-RELATED"/>
    <property type="match status" value="1"/>
</dbReference>
<keyword evidence="1" id="KW-0723">Serine/threonine-protein kinase</keyword>
<evidence type="ECO:0000256" key="3">
    <source>
        <dbReference type="ARBA" id="ARBA00022741"/>
    </source>
</evidence>
<feature type="transmembrane region" description="Helical" evidence="7">
    <location>
        <begin position="56"/>
        <end position="79"/>
    </location>
</feature>
<dbReference type="OrthoDB" id="283111at2759"/>
<evidence type="ECO:0000259" key="8">
    <source>
        <dbReference type="PROSITE" id="PS50011"/>
    </source>
</evidence>
<dbReference type="OMA" id="RHHIQSF"/>
<dbReference type="RefSeq" id="XP_004037463.1">
    <property type="nucleotide sequence ID" value="XM_004037415.1"/>
</dbReference>
<evidence type="ECO:0000256" key="4">
    <source>
        <dbReference type="ARBA" id="ARBA00022777"/>
    </source>
</evidence>
<feature type="domain" description="Protein kinase" evidence="8">
    <location>
        <begin position="137"/>
        <end position="465"/>
    </location>
</feature>
<evidence type="ECO:0000256" key="1">
    <source>
        <dbReference type="ARBA" id="ARBA00022527"/>
    </source>
</evidence>
<dbReference type="PROSITE" id="PS00108">
    <property type="entry name" value="PROTEIN_KINASE_ST"/>
    <property type="match status" value="1"/>
</dbReference>